<accession>A0ABN2ZW92</accession>
<evidence type="ECO:0000313" key="3">
    <source>
        <dbReference type="Proteomes" id="UP001501020"/>
    </source>
</evidence>
<dbReference type="Proteomes" id="UP001501020">
    <property type="component" value="Unassembled WGS sequence"/>
</dbReference>
<sequence>MAARDQAERTYGNWRKPRTPGIGKLGLLGTLILMGGMAATVISMMFFGIIPALVVAVAVVVVLTPLVVQDRHGRTALQAATARIAWWRGRSGGQHLYRSGPLGIAARGSYRLPGLLAASKVVDAQDSYGQPFAMVVLPQVGHYTVVLECGADGAALVDADQVDTWVAHWGQWLAALSFEPGLVAASVTIETAPDLGHRLHREVSSTLDPNAPPLARQVLQEIVQHYPAGSAQVSTRVALTYAGAPRPGAKRRSLQEMAREIGARLPGLSRNLAMTGAGTARAMNAQQLAEAVRVAYDPAAQALLDEAHGEVLDWSDAGPASSQEYWDRYVHDSGVSITWAMSEAPRGEVLSNVLTGLVAPHSDVPRKRVTLLYRPYDPGTAATLVERDRKDARFRVSGDSTAARDAIAVAAADQTAREEAKGAGLIRFAMLVTATVFSPDELPAAAAAIDTLAPPARVQLRRAYGAQAAAFAACLPLGVVLPDHLQVPALIREAL</sequence>
<protein>
    <recommendedName>
        <fullName evidence="4">Integral membrane protein</fullName>
    </recommendedName>
</protein>
<evidence type="ECO:0000256" key="1">
    <source>
        <dbReference type="SAM" id="Phobius"/>
    </source>
</evidence>
<comment type="caution">
    <text evidence="2">The sequence shown here is derived from an EMBL/GenBank/DDBJ whole genome shotgun (WGS) entry which is preliminary data.</text>
</comment>
<feature type="transmembrane region" description="Helical" evidence="1">
    <location>
        <begin position="48"/>
        <end position="68"/>
    </location>
</feature>
<keyword evidence="1" id="KW-0472">Membrane</keyword>
<keyword evidence="3" id="KW-1185">Reference proteome</keyword>
<dbReference type="EMBL" id="BAAAMR010000050">
    <property type="protein sequence ID" value="GAA2148873.1"/>
    <property type="molecule type" value="Genomic_DNA"/>
</dbReference>
<feature type="transmembrane region" description="Helical" evidence="1">
    <location>
        <begin position="21"/>
        <end position="42"/>
    </location>
</feature>
<reference evidence="2 3" key="1">
    <citation type="journal article" date="2019" name="Int. J. Syst. Evol. Microbiol.">
        <title>The Global Catalogue of Microorganisms (GCM) 10K type strain sequencing project: providing services to taxonomists for standard genome sequencing and annotation.</title>
        <authorList>
            <consortium name="The Broad Institute Genomics Platform"/>
            <consortium name="The Broad Institute Genome Sequencing Center for Infectious Disease"/>
            <person name="Wu L."/>
            <person name="Ma J."/>
        </authorList>
    </citation>
    <scope>NUCLEOTIDE SEQUENCE [LARGE SCALE GENOMIC DNA]</scope>
    <source>
        <strain evidence="2 3">JCM 13850</strain>
    </source>
</reference>
<proteinExistence type="predicted"/>
<dbReference type="RefSeq" id="WP_344272222.1">
    <property type="nucleotide sequence ID" value="NZ_BAAAMR010000050.1"/>
</dbReference>
<dbReference type="NCBIfam" id="NF042935">
    <property type="entry name" value="SCO6880_fam"/>
    <property type="match status" value="1"/>
</dbReference>
<evidence type="ECO:0008006" key="4">
    <source>
        <dbReference type="Google" id="ProtNLM"/>
    </source>
</evidence>
<gene>
    <name evidence="2" type="ORF">GCM10009727_52030</name>
</gene>
<keyword evidence="1" id="KW-1133">Transmembrane helix</keyword>
<evidence type="ECO:0000313" key="2">
    <source>
        <dbReference type="EMBL" id="GAA2148873.1"/>
    </source>
</evidence>
<dbReference type="InterPro" id="IPR049978">
    <property type="entry name" value="SCO6880-like"/>
</dbReference>
<name>A0ABN2ZW92_9ACTN</name>
<keyword evidence="1" id="KW-0812">Transmembrane</keyword>
<organism evidence="2 3">
    <name type="scientific">Actinomadura napierensis</name>
    <dbReference type="NCBI Taxonomy" id="267854"/>
    <lineage>
        <taxon>Bacteria</taxon>
        <taxon>Bacillati</taxon>
        <taxon>Actinomycetota</taxon>
        <taxon>Actinomycetes</taxon>
        <taxon>Streptosporangiales</taxon>
        <taxon>Thermomonosporaceae</taxon>
        <taxon>Actinomadura</taxon>
    </lineage>
</organism>